<dbReference type="InterPro" id="IPR013762">
    <property type="entry name" value="Integrase-like_cat_sf"/>
</dbReference>
<feature type="domain" description="Tyr recombinase" evidence="4">
    <location>
        <begin position="71"/>
        <end position="256"/>
    </location>
</feature>
<keyword evidence="2" id="KW-0238">DNA-binding</keyword>
<dbReference type="GO" id="GO:0006310">
    <property type="term" value="P:DNA recombination"/>
    <property type="evidence" value="ECO:0007669"/>
    <property type="project" value="UniProtKB-KW"/>
</dbReference>
<dbReference type="Pfam" id="PF00589">
    <property type="entry name" value="Phage_integrase"/>
    <property type="match status" value="1"/>
</dbReference>
<dbReference type="Proteomes" id="UP000540989">
    <property type="component" value="Unassembled WGS sequence"/>
</dbReference>
<protein>
    <submittedName>
        <fullName evidence="5">Integrase</fullName>
    </submittedName>
</protein>
<dbReference type="InterPro" id="IPR050090">
    <property type="entry name" value="Tyrosine_recombinase_XerCD"/>
</dbReference>
<reference evidence="5 6" key="1">
    <citation type="submission" date="2020-08" db="EMBL/GenBank/DDBJ databases">
        <title>Genomic Encyclopedia of Type Strains, Phase IV (KMG-V): Genome sequencing to study the core and pangenomes of soil and plant-associated prokaryotes.</title>
        <authorList>
            <person name="Whitman W."/>
        </authorList>
    </citation>
    <scope>NUCLEOTIDE SEQUENCE [LARGE SCALE GENOMIC DNA]</scope>
    <source>
        <strain evidence="5 6">M8UP14</strain>
    </source>
</reference>
<evidence type="ECO:0000313" key="6">
    <source>
        <dbReference type="Proteomes" id="UP000540989"/>
    </source>
</evidence>
<comment type="similarity">
    <text evidence="1">Belongs to the 'phage' integrase family.</text>
</comment>
<comment type="caution">
    <text evidence="5">The sequence shown here is derived from an EMBL/GenBank/DDBJ whole genome shotgun (WGS) entry which is preliminary data.</text>
</comment>
<dbReference type="EMBL" id="JACHIP010000016">
    <property type="protein sequence ID" value="MBB5060601.1"/>
    <property type="molecule type" value="Genomic_DNA"/>
</dbReference>
<evidence type="ECO:0000313" key="5">
    <source>
        <dbReference type="EMBL" id="MBB5060601.1"/>
    </source>
</evidence>
<gene>
    <name evidence="5" type="ORF">HDF16_005337</name>
</gene>
<dbReference type="CDD" id="cd00397">
    <property type="entry name" value="DNA_BRE_C"/>
    <property type="match status" value="1"/>
</dbReference>
<dbReference type="InterPro" id="IPR011010">
    <property type="entry name" value="DNA_brk_join_enz"/>
</dbReference>
<dbReference type="AlphaFoldDB" id="A0A7W8E6E6"/>
<evidence type="ECO:0000259" key="4">
    <source>
        <dbReference type="PROSITE" id="PS51898"/>
    </source>
</evidence>
<dbReference type="GO" id="GO:0003677">
    <property type="term" value="F:DNA binding"/>
    <property type="evidence" value="ECO:0007669"/>
    <property type="project" value="UniProtKB-KW"/>
</dbReference>
<dbReference type="SUPFAM" id="SSF56349">
    <property type="entry name" value="DNA breaking-rejoining enzymes"/>
    <property type="match status" value="1"/>
</dbReference>
<keyword evidence="6" id="KW-1185">Reference proteome</keyword>
<organism evidence="5 6">
    <name type="scientific">Granulicella aggregans</name>
    <dbReference type="NCBI Taxonomy" id="474949"/>
    <lineage>
        <taxon>Bacteria</taxon>
        <taxon>Pseudomonadati</taxon>
        <taxon>Acidobacteriota</taxon>
        <taxon>Terriglobia</taxon>
        <taxon>Terriglobales</taxon>
        <taxon>Acidobacteriaceae</taxon>
        <taxon>Granulicella</taxon>
    </lineage>
</organism>
<dbReference type="PROSITE" id="PS51898">
    <property type="entry name" value="TYR_RECOMBINASE"/>
    <property type="match status" value="1"/>
</dbReference>
<keyword evidence="3" id="KW-0233">DNA recombination</keyword>
<evidence type="ECO:0000256" key="2">
    <source>
        <dbReference type="ARBA" id="ARBA00023125"/>
    </source>
</evidence>
<dbReference type="PANTHER" id="PTHR30349">
    <property type="entry name" value="PHAGE INTEGRASE-RELATED"/>
    <property type="match status" value="1"/>
</dbReference>
<name>A0A7W8E6E6_9BACT</name>
<accession>A0A7W8E6E6</accession>
<proteinExistence type="inferred from homology"/>
<dbReference type="GO" id="GO:0015074">
    <property type="term" value="P:DNA integration"/>
    <property type="evidence" value="ECO:0007669"/>
    <property type="project" value="InterPro"/>
</dbReference>
<evidence type="ECO:0000256" key="3">
    <source>
        <dbReference type="ARBA" id="ARBA00023172"/>
    </source>
</evidence>
<evidence type="ECO:0000256" key="1">
    <source>
        <dbReference type="ARBA" id="ARBA00008857"/>
    </source>
</evidence>
<dbReference type="Gene3D" id="1.10.443.10">
    <property type="entry name" value="Intergrase catalytic core"/>
    <property type="match status" value="1"/>
</dbReference>
<sequence>MSVLQYKDDLIGSSKRQQNGEWGRKYSPATVNLRLAAVRALAQEAADAGILDQNEAAAIRRIRGEKQSGSRIGNWLQKSQVDVVLKSVDRRSIRGKRDYAIVAVLFATALRRRELVELQVATMQQRDGQWGLIGLRGKGGKIRNISLPEWVRLAIVDWLLATQIVQGAVFRSISRHGKLGSQQMSEESVKIILSHYATLCGHNTFRPHDARRTCARLCRSGNAALEDVQELLGHSSIQTTERYLGKTDGFGRAITDLICAPTV</sequence>
<dbReference type="InterPro" id="IPR002104">
    <property type="entry name" value="Integrase_catalytic"/>
</dbReference>
<dbReference type="PANTHER" id="PTHR30349:SF41">
    <property type="entry name" value="INTEGRASE_RECOMBINASE PROTEIN MJ0367-RELATED"/>
    <property type="match status" value="1"/>
</dbReference>